<dbReference type="Proteomes" id="UP000194841">
    <property type="component" value="Unassembled WGS sequence"/>
</dbReference>
<dbReference type="EMBL" id="MWPV01000003">
    <property type="protein sequence ID" value="OUL57898.1"/>
    <property type="molecule type" value="Genomic_DNA"/>
</dbReference>
<gene>
    <name evidence="2" type="ORF">B1199_12670</name>
</gene>
<keyword evidence="1" id="KW-0812">Transmembrane</keyword>
<keyword evidence="3" id="KW-1185">Reference proteome</keyword>
<evidence type="ECO:0000313" key="3">
    <source>
        <dbReference type="Proteomes" id="UP000194841"/>
    </source>
</evidence>
<keyword evidence="1" id="KW-0472">Membrane</keyword>
<proteinExistence type="predicted"/>
<name>A0A244CQP6_PSEDV</name>
<dbReference type="OrthoDB" id="6306757at2"/>
<evidence type="ECO:0000313" key="2">
    <source>
        <dbReference type="EMBL" id="OUL57898.1"/>
    </source>
</evidence>
<feature type="transmembrane region" description="Helical" evidence="1">
    <location>
        <begin position="130"/>
        <end position="152"/>
    </location>
</feature>
<feature type="transmembrane region" description="Helical" evidence="1">
    <location>
        <begin position="62"/>
        <end position="83"/>
    </location>
</feature>
<sequence>MIDINSVLIYIYNGHAVFVCLVFFAFIYIKDYKAATFSFCTAISFLIGIAAQGFLYENDNSFVYRYIFWASNDLIWMACIAYLAIKDKVYLLQSIIGQLVVALSPIIQIFRLLDRHLWDLSYSDLLYKSILPLINFAIVFICFIPFFTFFFNKSKSQKQLAK</sequence>
<comment type="caution">
    <text evidence="2">The sequence shown here is derived from an EMBL/GenBank/DDBJ whole genome shotgun (WGS) entry which is preliminary data.</text>
</comment>
<feature type="transmembrane region" description="Helical" evidence="1">
    <location>
        <begin position="36"/>
        <end position="56"/>
    </location>
</feature>
<feature type="transmembrane region" description="Helical" evidence="1">
    <location>
        <begin position="6"/>
        <end position="29"/>
    </location>
</feature>
<protein>
    <submittedName>
        <fullName evidence="2">Uncharacterized protein</fullName>
    </submittedName>
</protein>
<reference evidence="2 3" key="1">
    <citation type="submission" date="2017-02" db="EMBL/GenBank/DDBJ databases">
        <title>Pseudoalteromonas ulvae TC14 Genome.</title>
        <authorList>
            <person name="Molmeret M."/>
        </authorList>
    </citation>
    <scope>NUCLEOTIDE SEQUENCE [LARGE SCALE GENOMIC DNA]</scope>
    <source>
        <strain evidence="2">TC14</strain>
    </source>
</reference>
<dbReference type="RefSeq" id="WP_086744478.1">
    <property type="nucleotide sequence ID" value="NZ_MWPV01000003.1"/>
</dbReference>
<accession>A0A244CQP6</accession>
<evidence type="ECO:0000256" key="1">
    <source>
        <dbReference type="SAM" id="Phobius"/>
    </source>
</evidence>
<dbReference type="AlphaFoldDB" id="A0A244CQP6"/>
<organism evidence="2 3">
    <name type="scientific">Pseudoalteromonas ulvae</name>
    <dbReference type="NCBI Taxonomy" id="107327"/>
    <lineage>
        <taxon>Bacteria</taxon>
        <taxon>Pseudomonadati</taxon>
        <taxon>Pseudomonadota</taxon>
        <taxon>Gammaproteobacteria</taxon>
        <taxon>Alteromonadales</taxon>
        <taxon>Pseudoalteromonadaceae</taxon>
        <taxon>Pseudoalteromonas</taxon>
    </lineage>
</organism>
<keyword evidence="1" id="KW-1133">Transmembrane helix</keyword>